<proteinExistence type="predicted"/>
<keyword evidence="3" id="KW-1185">Reference proteome</keyword>
<evidence type="ECO:0000313" key="3">
    <source>
        <dbReference type="Proteomes" id="UP000011682"/>
    </source>
</evidence>
<dbReference type="EMBL" id="ANAH02000074">
    <property type="protein sequence ID" value="EPX55089.1"/>
    <property type="molecule type" value="Genomic_DNA"/>
</dbReference>
<organism evidence="2 3">
    <name type="scientific">Cystobacter fuscus (strain ATCC 25194 / DSM 2262 / NBRC 100088 / M29)</name>
    <dbReference type="NCBI Taxonomy" id="1242864"/>
    <lineage>
        <taxon>Bacteria</taxon>
        <taxon>Pseudomonadati</taxon>
        <taxon>Myxococcota</taxon>
        <taxon>Myxococcia</taxon>
        <taxon>Myxococcales</taxon>
        <taxon>Cystobacterineae</taxon>
        <taxon>Archangiaceae</taxon>
        <taxon>Cystobacter</taxon>
    </lineage>
</organism>
<protein>
    <submittedName>
        <fullName evidence="2">Uncharacterized protein</fullName>
    </submittedName>
</protein>
<dbReference type="Proteomes" id="UP000011682">
    <property type="component" value="Unassembled WGS sequence"/>
</dbReference>
<name>S9Q1E7_CYSF2</name>
<sequence length="73" mass="8219">MPAHSPFGKALLHGVLGEDRREQGAVIRWHREGRLQRVAPPAEVRRLEGNARELAHQGTPLGGRQRGRLDQRI</sequence>
<dbReference type="AlphaFoldDB" id="S9Q1E7"/>
<comment type="caution">
    <text evidence="2">The sequence shown here is derived from an EMBL/GenBank/DDBJ whole genome shotgun (WGS) entry which is preliminary data.</text>
</comment>
<reference evidence="2" key="1">
    <citation type="submission" date="2013-05" db="EMBL/GenBank/DDBJ databases">
        <title>Genome assembly of Cystobacter fuscus DSM 2262.</title>
        <authorList>
            <person name="Sharma G."/>
            <person name="Khatri I."/>
            <person name="Kaur C."/>
            <person name="Mayilraj S."/>
            <person name="Subramanian S."/>
        </authorList>
    </citation>
    <scope>NUCLEOTIDE SEQUENCE [LARGE SCALE GENOMIC DNA]</scope>
    <source>
        <strain evidence="2">DSM 2262</strain>
    </source>
</reference>
<accession>S9Q1E7</accession>
<evidence type="ECO:0000313" key="2">
    <source>
        <dbReference type="EMBL" id="EPX55089.1"/>
    </source>
</evidence>
<evidence type="ECO:0000256" key="1">
    <source>
        <dbReference type="SAM" id="MobiDB-lite"/>
    </source>
</evidence>
<feature type="region of interest" description="Disordered" evidence="1">
    <location>
        <begin position="50"/>
        <end position="73"/>
    </location>
</feature>
<gene>
    <name evidence="2" type="ORF">D187_009595</name>
</gene>